<keyword evidence="2" id="KW-1185">Reference proteome</keyword>
<dbReference type="EMBL" id="CABPRU010000019">
    <property type="protein sequence ID" value="VVE52653.1"/>
    <property type="molecule type" value="Genomic_DNA"/>
</dbReference>
<proteinExistence type="predicted"/>
<dbReference type="AlphaFoldDB" id="A0A5E4YXM8"/>
<evidence type="ECO:0000313" key="2">
    <source>
        <dbReference type="Proteomes" id="UP000334380"/>
    </source>
</evidence>
<reference evidence="1 2" key="1">
    <citation type="submission" date="2019-08" db="EMBL/GenBank/DDBJ databases">
        <authorList>
            <person name="Peeters C."/>
        </authorList>
    </citation>
    <scope>NUCLEOTIDE SEQUENCE [LARGE SCALE GENOMIC DNA]</scope>
    <source>
        <strain evidence="1 2">LMG 31013</strain>
    </source>
</reference>
<accession>A0A5E4YXM8</accession>
<protein>
    <submittedName>
        <fullName evidence="1">Uncharacterized protein</fullName>
    </submittedName>
</protein>
<organism evidence="1 2">
    <name type="scientific">Pandoraea terrigena</name>
    <dbReference type="NCBI Taxonomy" id="2508292"/>
    <lineage>
        <taxon>Bacteria</taxon>
        <taxon>Pseudomonadati</taxon>
        <taxon>Pseudomonadota</taxon>
        <taxon>Betaproteobacteria</taxon>
        <taxon>Burkholderiales</taxon>
        <taxon>Burkholderiaceae</taxon>
        <taxon>Pandoraea</taxon>
    </lineage>
</organism>
<dbReference type="Proteomes" id="UP000334380">
    <property type="component" value="Unassembled WGS sequence"/>
</dbReference>
<gene>
    <name evidence="1" type="ORF">PTE31013_04831</name>
</gene>
<sequence length="108" mass="12639">MEAIASQSGDLRLEHHKRIQTTLTALVDRHRREQRQDPDEFVRTVIECESVHIVTSAENYAAMRARGDYEMAGIELVPWGEIHEHRRRELWNKMLRSRVANATTFIVT</sequence>
<name>A0A5E4YXM8_9BURK</name>
<evidence type="ECO:0000313" key="1">
    <source>
        <dbReference type="EMBL" id="VVE52653.1"/>
    </source>
</evidence>